<organism evidence="1 2">
    <name type="scientific">Pyropia yezoensis</name>
    <name type="common">Susabi-nori</name>
    <name type="synonym">Porphyra yezoensis</name>
    <dbReference type="NCBI Taxonomy" id="2788"/>
    <lineage>
        <taxon>Eukaryota</taxon>
        <taxon>Rhodophyta</taxon>
        <taxon>Bangiophyceae</taxon>
        <taxon>Bangiales</taxon>
        <taxon>Bangiaceae</taxon>
        <taxon>Pyropia</taxon>
    </lineage>
</organism>
<gene>
    <name evidence="1" type="ORF">I4F81_001625</name>
</gene>
<comment type="caution">
    <text evidence="1">The sequence shown here is derived from an EMBL/GenBank/DDBJ whole genome shotgun (WGS) entry which is preliminary data.</text>
</comment>
<protein>
    <submittedName>
        <fullName evidence="1">Uncharacterized protein</fullName>
    </submittedName>
</protein>
<keyword evidence="2" id="KW-1185">Reference proteome</keyword>
<name>A0ACC3BMI0_PYRYE</name>
<proteinExistence type="predicted"/>
<evidence type="ECO:0000313" key="1">
    <source>
        <dbReference type="EMBL" id="KAK1859027.1"/>
    </source>
</evidence>
<sequence>MVETEKDVASEADDKVAGVADHVWAPLGPADAENVKADEAAVTLGASSGLKLSGGVAASALSAGINAAKQASASDDKEDKENKNTNHGGGPSWFMNAPSPSHFLYGMDAASPARAHMAALFDRLYPPDGPPRPSALVVVSAHWEGPSPGAVETLATDHLFFDYYGFPPETYTVRYDCPTDPALASSIATTLREAGITAEVHSGRRGWDHGVFIPLAVVAPAASIPVVQVSLVGGLGAAAHLRLGEALAPLRAAGVLLVASGQSTHNLRELMGRGEGEGGDGEGSVLPWAARFQAWLDDTVTGTVGGLPPEGQQGEARDGAGWDMDAETNRRRAALVGWTAAPDARSAHPREEHLMPLLVAAGAAGGGRGEKLWGGWAAGHMSLASYLWW</sequence>
<evidence type="ECO:0000313" key="2">
    <source>
        <dbReference type="Proteomes" id="UP000798662"/>
    </source>
</evidence>
<accession>A0ACC3BMI0</accession>
<reference evidence="1" key="1">
    <citation type="submission" date="2019-11" db="EMBL/GenBank/DDBJ databases">
        <title>Nori genome reveals adaptations in red seaweeds to the harsh intertidal environment.</title>
        <authorList>
            <person name="Wang D."/>
            <person name="Mao Y."/>
        </authorList>
    </citation>
    <scope>NUCLEOTIDE SEQUENCE</scope>
    <source>
        <tissue evidence="1">Gametophyte</tissue>
    </source>
</reference>
<dbReference type="EMBL" id="CM020618">
    <property type="protein sequence ID" value="KAK1859027.1"/>
    <property type="molecule type" value="Genomic_DNA"/>
</dbReference>
<dbReference type="Proteomes" id="UP000798662">
    <property type="component" value="Chromosome 1"/>
</dbReference>